<sequence length="1081" mass="118818">MEKKTVHVLAEGNGEIENGTSSSQNPETLEHPVLLSASQTVPNNLGIRKNYKRAANRGKKGSQGLTGQAYTLRSSDIDVRVLRSTSGSKTTSTEHVQPPGQPAAKRRKRSRASNKNSTDEFSQIRKRVRYILNRMNYEQSLIEAYASEGWKNQSLDKIRPEKELERAKSEILRCKLRIREVFQNIDSLLSKGKIDESLFDSEGEISCEDIFCATCGSKNATLGNDIILCDGACDRGFHQNCLNPPLRTEDIPMGDEGWLCPACDCKLDCIDLINELQGSDISIEDPWEKVFPEAAAMTNGSKQDEAFDLPSDDSDDNDFDPNMPEEHVASKEEGSSEEEEDDDGGSDSDDSDFLTCSDDLEPLIDKKKVDDLGLPSEDSEDDDYDPAGPDSDKDVEKKSNSDESDFTSDSDDFCKEIKKSGGHDEVSSPPLPDVRVGDMEKNTAQSNTTSSADDPMEIEIDQSVVLPASTSPPPAPVSAPVTLAAPASTAPPPAPVFAPLIPPARFRERDETEVRPLAADPRLFDLQRATAARVRRFRYVPVESWLPAQRDPAAVDLFSTRIQESFFRAQMSAQIALRVHRLLDLPAFLLAAGADSEVHLSYLPGLLTLLTTSGRYVEEWVRVFYATVWIDPNHHWMRFRFEREDVTIYASQIRQLFGFHESSTRLHSLCYGTSDPPRRPHGGVAPGTAYVAALFRPPFSDGSRRSPADFTTTAKFLYQLMRRTLLPRIGYREATTHIQLWLLGALISHSEFDVVDFLICEIEDTILDGLRARRQLPYAHYLCHIFAQLIRPPQFQGTLEVSRLVFGSYRPAPEDPVPAPAPVFDTQAEDTALHQFEAQDTAVDNNDFGIPPPMPPRSHDHEVESSRATPAAPPAIDPAFASILQTLTQQQAHLAAEQTRQAAAHQQLTERMLSMFQTIQDKHDSLMQQLLQDRAERRALMTLMLHHSGILIPPVQSVLPPPLQAPVVPTIQPGPSLPTVGPSSSPLRSVTLAFTSPVFSSVCPQPSVPPASAVPTTAMAVSVTTSDPAAPAAQPQSESVSALASTADPGSETDSDPQLAFALLPRPRPDVPPPPPPTSDA</sequence>
<feature type="region of interest" description="Disordered" evidence="11">
    <location>
        <begin position="85"/>
        <end position="121"/>
    </location>
</feature>
<keyword evidence="5" id="KW-0805">Transcription regulation</keyword>
<reference evidence="14" key="1">
    <citation type="journal article" date="2009" name="Science">
        <title>The B73 maize genome: complexity, diversity, and dynamics.</title>
        <authorList>
            <person name="Schnable P.S."/>
            <person name="Ware D."/>
            <person name="Fulton R.S."/>
            <person name="Stein J.C."/>
            <person name="Wei F."/>
            <person name="Pasternak S."/>
            <person name="Liang C."/>
            <person name="Zhang J."/>
            <person name="Fulton L."/>
            <person name="Graves T.A."/>
            <person name="Minx P."/>
            <person name="Reily A.D."/>
            <person name="Courtney L."/>
            <person name="Kruchowski S.S."/>
            <person name="Tomlinson C."/>
            <person name="Strong C."/>
            <person name="Delehaunty K."/>
            <person name="Fronick C."/>
            <person name="Courtney B."/>
            <person name="Rock S.M."/>
            <person name="Belter E."/>
            <person name="Du F."/>
            <person name="Kim K."/>
            <person name="Abbott R.M."/>
            <person name="Cotton M."/>
            <person name="Levy A."/>
            <person name="Marchetto P."/>
            <person name="Ochoa K."/>
            <person name="Jackson S.M."/>
            <person name="Gillam B."/>
            <person name="Chen W."/>
            <person name="Yan L."/>
            <person name="Higginbotham J."/>
            <person name="Cardenas M."/>
            <person name="Waligorski J."/>
            <person name="Applebaum E."/>
            <person name="Phelps L."/>
            <person name="Falcone J."/>
            <person name="Kanchi K."/>
            <person name="Thane T."/>
            <person name="Scimone A."/>
            <person name="Thane N."/>
            <person name="Henke J."/>
            <person name="Wang T."/>
            <person name="Ruppert J."/>
            <person name="Shah N."/>
            <person name="Rotter K."/>
            <person name="Hodges J."/>
            <person name="Ingenthron E."/>
            <person name="Cordes M."/>
            <person name="Kohlberg S."/>
            <person name="Sgro J."/>
            <person name="Delgado B."/>
            <person name="Mead K."/>
            <person name="Chinwalla A."/>
            <person name="Leonard S."/>
            <person name="Crouse K."/>
            <person name="Collura K."/>
            <person name="Kudrna D."/>
            <person name="Currie J."/>
            <person name="He R."/>
            <person name="Angelova A."/>
            <person name="Rajasekar S."/>
            <person name="Mueller T."/>
            <person name="Lomeli R."/>
            <person name="Scara G."/>
            <person name="Ko A."/>
            <person name="Delaney K."/>
            <person name="Wissotski M."/>
            <person name="Lopez G."/>
            <person name="Campos D."/>
            <person name="Braidotti M."/>
            <person name="Ashley E."/>
            <person name="Golser W."/>
            <person name="Kim H."/>
            <person name="Lee S."/>
            <person name="Lin J."/>
            <person name="Dujmic Z."/>
            <person name="Kim W."/>
            <person name="Talag J."/>
            <person name="Zuccolo A."/>
            <person name="Fan C."/>
            <person name="Sebastian A."/>
            <person name="Kramer M."/>
            <person name="Spiegel L."/>
            <person name="Nascimento L."/>
            <person name="Zutavern T."/>
            <person name="Miller B."/>
            <person name="Ambroise C."/>
            <person name="Muller S."/>
            <person name="Spooner W."/>
            <person name="Narechania A."/>
            <person name="Ren L."/>
            <person name="Wei S."/>
            <person name="Kumari S."/>
            <person name="Faga B."/>
            <person name="Levy M.J."/>
            <person name="McMahan L."/>
            <person name="Van Buren P."/>
            <person name="Vaughn M.W."/>
            <person name="Ying K."/>
            <person name="Yeh C.-T."/>
            <person name="Emrich S.J."/>
            <person name="Jia Y."/>
            <person name="Kalyanaraman A."/>
            <person name="Hsia A.-P."/>
            <person name="Barbazuk W.B."/>
            <person name="Baucom R.S."/>
            <person name="Brutnell T.P."/>
            <person name="Carpita N.C."/>
            <person name="Chaparro C."/>
            <person name="Chia J.-M."/>
            <person name="Deragon J.-M."/>
            <person name="Estill J.C."/>
            <person name="Fu Y."/>
            <person name="Jeddeloh J.A."/>
            <person name="Han Y."/>
            <person name="Lee H."/>
            <person name="Li P."/>
            <person name="Lisch D.R."/>
            <person name="Liu S."/>
            <person name="Liu Z."/>
            <person name="Nagel D.H."/>
            <person name="McCann M.C."/>
            <person name="SanMiguel P."/>
            <person name="Myers A.M."/>
            <person name="Nettleton D."/>
            <person name="Nguyen J."/>
            <person name="Penning B.W."/>
            <person name="Ponnala L."/>
            <person name="Schneider K.L."/>
            <person name="Schwartz D.C."/>
            <person name="Sharma A."/>
            <person name="Soderlund C."/>
            <person name="Springer N.M."/>
            <person name="Sun Q."/>
            <person name="Wang H."/>
            <person name="Waterman M."/>
            <person name="Westerman R."/>
            <person name="Wolfgruber T.K."/>
            <person name="Yang L."/>
            <person name="Yu Y."/>
            <person name="Zhang L."/>
            <person name="Zhou S."/>
            <person name="Zhu Q."/>
            <person name="Bennetzen J.L."/>
            <person name="Dawe R.K."/>
            <person name="Jiang J."/>
            <person name="Jiang N."/>
            <person name="Presting G.G."/>
            <person name="Wessler S.R."/>
            <person name="Aluru S."/>
            <person name="Martienssen R.A."/>
            <person name="Clifton S.W."/>
            <person name="McCombie W.R."/>
            <person name="Wing R.A."/>
            <person name="Wilson R.K."/>
        </authorList>
    </citation>
    <scope>NUCLEOTIDE SEQUENCE [LARGE SCALE GENOMIC DNA]</scope>
    <source>
        <strain evidence="14">cv. B73</strain>
    </source>
</reference>
<protein>
    <recommendedName>
        <fullName evidence="12">PHD-type domain-containing protein</fullName>
    </recommendedName>
</protein>
<dbReference type="GO" id="GO:0005634">
    <property type="term" value="C:nucleus"/>
    <property type="evidence" value="ECO:0000318"/>
    <property type="project" value="GO_Central"/>
</dbReference>
<evidence type="ECO:0000256" key="5">
    <source>
        <dbReference type="ARBA" id="ARBA00023015"/>
    </source>
</evidence>
<keyword evidence="3 10" id="KW-0863">Zinc-finger</keyword>
<keyword evidence="8" id="KW-0804">Transcription</keyword>
<feature type="compositionally biased region" description="Acidic residues" evidence="11">
    <location>
        <begin position="402"/>
        <end position="411"/>
    </location>
</feature>
<dbReference type="GO" id="GO:0003677">
    <property type="term" value="F:DNA binding"/>
    <property type="evidence" value="ECO:0000318"/>
    <property type="project" value="GO_Central"/>
</dbReference>
<evidence type="ECO:0000256" key="2">
    <source>
        <dbReference type="ARBA" id="ARBA00022723"/>
    </source>
</evidence>
<reference evidence="13" key="2">
    <citation type="submission" date="2019-07" db="EMBL/GenBank/DDBJ databases">
        <authorList>
            <person name="Seetharam A."/>
            <person name="Woodhouse M."/>
            <person name="Cannon E."/>
        </authorList>
    </citation>
    <scope>NUCLEOTIDE SEQUENCE [LARGE SCALE GENOMIC DNA]</scope>
    <source>
        <strain evidence="13">cv. B73</strain>
    </source>
</reference>
<dbReference type="OrthoDB" id="1903104at2759"/>
<proteinExistence type="evidence at protein level"/>
<feature type="compositionally biased region" description="Basic and acidic residues" evidence="11">
    <location>
        <begin position="412"/>
        <end position="426"/>
    </location>
</feature>
<dbReference type="RefSeq" id="XP_020395221.1">
    <property type="nucleotide sequence ID" value="XM_020539632.2"/>
</dbReference>
<feature type="domain" description="PHD-type" evidence="12">
    <location>
        <begin position="209"/>
        <end position="266"/>
    </location>
</feature>
<feature type="compositionally biased region" description="Basic and acidic residues" evidence="11">
    <location>
        <begin position="390"/>
        <end position="401"/>
    </location>
</feature>
<dbReference type="PANTHER" id="PTHR12628:SF19">
    <property type="entry name" value="HOMEOBOX PROTEIN HOX1A"/>
    <property type="match status" value="1"/>
</dbReference>
<keyword evidence="4" id="KW-0862">Zinc</keyword>
<dbReference type="Proteomes" id="UP000007305">
    <property type="component" value="Chromosome 6"/>
</dbReference>
<comment type="subcellular location">
    <subcellularLocation>
        <location evidence="1">Nucleus</location>
    </subcellularLocation>
</comment>
<name>A0A804Q4Q3_MAIZE</name>
<keyword evidence="6" id="KW-0238">DNA-binding</keyword>
<evidence type="ECO:0000256" key="9">
    <source>
        <dbReference type="ARBA" id="ARBA00023242"/>
    </source>
</evidence>
<accession>A0A804Q4Q3</accession>
<evidence type="ECO:0000256" key="3">
    <source>
        <dbReference type="ARBA" id="ARBA00022771"/>
    </source>
</evidence>
<feature type="compositionally biased region" description="Polar residues" evidence="11">
    <location>
        <begin position="85"/>
        <end position="95"/>
    </location>
</feature>
<evidence type="ECO:0000313" key="13">
    <source>
        <dbReference type="EnsemblPlants" id="Zm00001eb293870_P001"/>
    </source>
</evidence>
<dbReference type="InterPro" id="IPR019786">
    <property type="entry name" value="Zinc_finger_PHD-type_CS"/>
</dbReference>
<dbReference type="GeneID" id="103631611"/>
<evidence type="ECO:0000259" key="12">
    <source>
        <dbReference type="PROSITE" id="PS50016"/>
    </source>
</evidence>
<dbReference type="InterPro" id="IPR013083">
    <property type="entry name" value="Znf_RING/FYVE/PHD"/>
</dbReference>
<feature type="compositionally biased region" description="Low complexity" evidence="11">
    <location>
        <begin position="1025"/>
        <end position="1036"/>
    </location>
</feature>
<evidence type="ECO:0000256" key="8">
    <source>
        <dbReference type="ARBA" id="ARBA00023163"/>
    </source>
</evidence>
<dbReference type="SUPFAM" id="SSF57903">
    <property type="entry name" value="FYVE/PHD zinc finger"/>
    <property type="match status" value="1"/>
</dbReference>
<feature type="compositionally biased region" description="Acidic residues" evidence="11">
    <location>
        <begin position="306"/>
        <end position="319"/>
    </location>
</feature>
<dbReference type="PROSITE" id="PS50016">
    <property type="entry name" value="ZF_PHD_2"/>
    <property type="match status" value="1"/>
</dbReference>
<keyword evidence="2" id="KW-0479">Metal-binding</keyword>
<dbReference type="Gramene" id="Zm00001eb293870_T001">
    <property type="protein sequence ID" value="Zm00001eb293870_P001"/>
    <property type="gene ID" value="Zm00001eb293870"/>
</dbReference>
<dbReference type="PROSITE" id="PS01359">
    <property type="entry name" value="ZF_PHD_1"/>
    <property type="match status" value="1"/>
</dbReference>
<feature type="compositionally biased region" description="Pro residues" evidence="11">
    <location>
        <begin position="1070"/>
        <end position="1081"/>
    </location>
</feature>
<evidence type="ECO:0007829" key="15">
    <source>
        <dbReference type="PeptideAtlas" id="A0A804Q4Q3"/>
    </source>
</evidence>
<evidence type="ECO:0000256" key="10">
    <source>
        <dbReference type="PROSITE-ProRule" id="PRU00146"/>
    </source>
</evidence>
<feature type="region of interest" description="Disordered" evidence="11">
    <location>
        <begin position="842"/>
        <end position="875"/>
    </location>
</feature>
<feature type="compositionally biased region" description="Polar residues" evidence="11">
    <location>
        <begin position="442"/>
        <end position="452"/>
    </location>
</feature>
<keyword evidence="14" id="KW-1185">Reference proteome</keyword>
<feature type="region of interest" description="Disordered" evidence="11">
    <location>
        <begin position="1025"/>
        <end position="1081"/>
    </location>
</feature>
<dbReference type="SMART" id="SM00249">
    <property type="entry name" value="PHD"/>
    <property type="match status" value="1"/>
</dbReference>
<dbReference type="InterPro" id="IPR045876">
    <property type="entry name" value="PRHA-like_PHD-finger"/>
</dbReference>
<feature type="region of interest" description="Disordered" evidence="11">
    <location>
        <begin position="303"/>
        <end position="457"/>
    </location>
</feature>
<keyword evidence="7" id="KW-0371">Homeobox</keyword>
<dbReference type="InParanoid" id="A0A804Q4Q3"/>
<feature type="compositionally biased region" description="Basic and acidic residues" evidence="11">
    <location>
        <begin position="324"/>
        <end position="334"/>
    </location>
</feature>
<dbReference type="InterPro" id="IPR011011">
    <property type="entry name" value="Znf_FYVE_PHD"/>
</dbReference>
<evidence type="ECO:0000256" key="11">
    <source>
        <dbReference type="SAM" id="MobiDB-lite"/>
    </source>
</evidence>
<dbReference type="InterPro" id="IPR001965">
    <property type="entry name" value="Znf_PHD"/>
</dbReference>
<dbReference type="EnsemblPlants" id="Zm00001eb293870_T001">
    <property type="protein sequence ID" value="Zm00001eb293870_P001"/>
    <property type="gene ID" value="Zm00001eb293870"/>
</dbReference>
<dbReference type="Pfam" id="PF00628">
    <property type="entry name" value="PHD"/>
    <property type="match status" value="1"/>
</dbReference>
<dbReference type="CDD" id="cd15504">
    <property type="entry name" value="PHD_PRHA_like"/>
    <property type="match status" value="1"/>
</dbReference>
<dbReference type="GO" id="GO:0045814">
    <property type="term" value="P:negative regulation of gene expression, epigenetic"/>
    <property type="evidence" value="ECO:0000318"/>
    <property type="project" value="GO_Central"/>
</dbReference>
<evidence type="ECO:0000256" key="7">
    <source>
        <dbReference type="ARBA" id="ARBA00023155"/>
    </source>
</evidence>
<dbReference type="GO" id="GO:0008270">
    <property type="term" value="F:zinc ion binding"/>
    <property type="evidence" value="ECO:0007669"/>
    <property type="project" value="UniProtKB-KW"/>
</dbReference>
<evidence type="ECO:0000256" key="6">
    <source>
        <dbReference type="ARBA" id="ARBA00023125"/>
    </source>
</evidence>
<feature type="region of interest" description="Disordered" evidence="11">
    <location>
        <begin position="1"/>
        <end position="29"/>
    </location>
</feature>
<dbReference type="AlphaFoldDB" id="A0A804Q4Q3"/>
<dbReference type="PANTHER" id="PTHR12628">
    <property type="entry name" value="POLYCOMB-LIKE TRANSCRIPTION FACTOR"/>
    <property type="match status" value="1"/>
</dbReference>
<dbReference type="FunFam" id="3.30.40.10:FF:000650">
    <property type="entry name" value="Homeobox protein HAT3.1"/>
    <property type="match status" value="1"/>
</dbReference>
<organism evidence="13 14">
    <name type="scientific">Zea mays</name>
    <name type="common">Maize</name>
    <dbReference type="NCBI Taxonomy" id="4577"/>
    <lineage>
        <taxon>Eukaryota</taxon>
        <taxon>Viridiplantae</taxon>
        <taxon>Streptophyta</taxon>
        <taxon>Embryophyta</taxon>
        <taxon>Tracheophyta</taxon>
        <taxon>Spermatophyta</taxon>
        <taxon>Magnoliopsida</taxon>
        <taxon>Liliopsida</taxon>
        <taxon>Poales</taxon>
        <taxon>Poaceae</taxon>
        <taxon>PACMAD clade</taxon>
        <taxon>Panicoideae</taxon>
        <taxon>Andropogonodae</taxon>
        <taxon>Andropogoneae</taxon>
        <taxon>Tripsacinae</taxon>
        <taxon>Zea</taxon>
    </lineage>
</organism>
<dbReference type="RefSeq" id="XP_020395222.1">
    <property type="nucleotide sequence ID" value="XM_020539633.2"/>
</dbReference>
<evidence type="ECO:0000313" key="14">
    <source>
        <dbReference type="Proteomes" id="UP000007305"/>
    </source>
</evidence>
<dbReference type="KEGG" id="zma:103631611"/>
<keyword evidence="15" id="KW-1267">Proteomics identification</keyword>
<dbReference type="GO" id="GO:0003682">
    <property type="term" value="F:chromatin binding"/>
    <property type="evidence" value="ECO:0000318"/>
    <property type="project" value="GO_Central"/>
</dbReference>
<dbReference type="Gene3D" id="3.30.40.10">
    <property type="entry name" value="Zinc/RING finger domain, C3HC4 (zinc finger)"/>
    <property type="match status" value="1"/>
</dbReference>
<keyword evidence="9" id="KW-0539">Nucleus</keyword>
<evidence type="ECO:0000256" key="4">
    <source>
        <dbReference type="ARBA" id="ARBA00022833"/>
    </source>
</evidence>
<feature type="compositionally biased region" description="Polar residues" evidence="11">
    <location>
        <begin position="18"/>
        <end position="27"/>
    </location>
</feature>
<dbReference type="InterPro" id="IPR019787">
    <property type="entry name" value="Znf_PHD-finger"/>
</dbReference>
<evidence type="ECO:0000256" key="1">
    <source>
        <dbReference type="ARBA" id="ARBA00004123"/>
    </source>
</evidence>
<gene>
    <name evidence="13" type="primary">LOC103631611</name>
</gene>
<feature type="compositionally biased region" description="Acidic residues" evidence="11">
    <location>
        <begin position="335"/>
        <end position="362"/>
    </location>
</feature>
<reference evidence="13" key="3">
    <citation type="submission" date="2021-05" db="UniProtKB">
        <authorList>
            <consortium name="EnsemblPlants"/>
        </authorList>
    </citation>
    <scope>IDENTIFICATION</scope>
    <source>
        <strain evidence="13">cv. B73</strain>
    </source>
</reference>